<comment type="similarity">
    <text evidence="2">Belongs to the NAD(P)-dependent epimerase/dehydratase family. Dihydroflavonol-4-reductase subfamily.</text>
</comment>
<dbReference type="GO" id="GO:0016616">
    <property type="term" value="F:oxidoreductase activity, acting on the CH-OH group of donors, NAD or NADP as acceptor"/>
    <property type="evidence" value="ECO:0007669"/>
    <property type="project" value="TreeGrafter"/>
</dbReference>
<comment type="caution">
    <text evidence="4">The sequence shown here is derived from an EMBL/GenBank/DDBJ whole genome shotgun (WGS) entry which is preliminary data.</text>
</comment>
<evidence type="ECO:0000256" key="2">
    <source>
        <dbReference type="ARBA" id="ARBA00023445"/>
    </source>
</evidence>
<dbReference type="Gene3D" id="3.40.50.720">
    <property type="entry name" value="NAD(P)-binding Rossmann-like Domain"/>
    <property type="match status" value="1"/>
</dbReference>
<dbReference type="PANTHER" id="PTHR10366:SF564">
    <property type="entry name" value="STEROL-4-ALPHA-CARBOXYLATE 3-DEHYDROGENASE, DECARBOXYLATING"/>
    <property type="match status" value="1"/>
</dbReference>
<keyword evidence="1" id="KW-0560">Oxidoreductase</keyword>
<dbReference type="InterPro" id="IPR050425">
    <property type="entry name" value="NAD(P)_dehydrat-like"/>
</dbReference>
<dbReference type="CDD" id="cd05227">
    <property type="entry name" value="AR_SDR_e"/>
    <property type="match status" value="1"/>
</dbReference>
<proteinExistence type="inferred from homology"/>
<dbReference type="Proteomes" id="UP000070133">
    <property type="component" value="Unassembled WGS sequence"/>
</dbReference>
<protein>
    <recommendedName>
        <fullName evidence="3">NAD-dependent epimerase/dehydratase domain-containing protein</fullName>
    </recommendedName>
</protein>
<dbReference type="SUPFAM" id="SSF51735">
    <property type="entry name" value="NAD(P)-binding Rossmann-fold domains"/>
    <property type="match status" value="1"/>
</dbReference>
<keyword evidence="5" id="KW-1185">Reference proteome</keyword>
<organism evidence="4 5">
    <name type="scientific">Pseudocercospora eumusae</name>
    <dbReference type="NCBI Taxonomy" id="321146"/>
    <lineage>
        <taxon>Eukaryota</taxon>
        <taxon>Fungi</taxon>
        <taxon>Dikarya</taxon>
        <taxon>Ascomycota</taxon>
        <taxon>Pezizomycotina</taxon>
        <taxon>Dothideomycetes</taxon>
        <taxon>Dothideomycetidae</taxon>
        <taxon>Mycosphaerellales</taxon>
        <taxon>Mycosphaerellaceae</taxon>
        <taxon>Pseudocercospora</taxon>
    </lineage>
</organism>
<sequence>MESDETILVTGGSGFLGSYCILHALKQGYRLRTTVRGLNKSCGIRKALRNGGATESQANSVQFFVADLNKDDGWEEACAGCDYILHIASPFTIVTPKDENELIAPAKDGTLRVLRAAKKTGTVKRIVVTSSLAAVVFGHDGRAADDPFTEEDKANLNNPRHRVPAYQKSKIIAEKAAWDFMDKEGGNMEMSVICPCGIFGPILSSDIAASLELPLRLLNGTMPGIPNLGLGVVDVRDVADLHLLAMKHPKAKGERFIAQSDDQFIWMKEVAAMLRTGLPAVETKKVASWRIPSFMVRIIGHFDGAVALVAPELGKAKPASNEKAKEVLGWQPRSSKEAILSSATSLKEHGLVKVLLLATLFLQQATPSRARYPDLSNVLLGPPLVSMPSPLSPMLCYDNSRLASPLKRPLV</sequence>
<evidence type="ECO:0000256" key="1">
    <source>
        <dbReference type="ARBA" id="ARBA00023002"/>
    </source>
</evidence>
<dbReference type="Pfam" id="PF01370">
    <property type="entry name" value="Epimerase"/>
    <property type="match status" value="1"/>
</dbReference>
<gene>
    <name evidence="4" type="ORF">AC578_5533</name>
</gene>
<dbReference type="PANTHER" id="PTHR10366">
    <property type="entry name" value="NAD DEPENDENT EPIMERASE/DEHYDRATASE"/>
    <property type="match status" value="1"/>
</dbReference>
<evidence type="ECO:0000313" key="5">
    <source>
        <dbReference type="Proteomes" id="UP000070133"/>
    </source>
</evidence>
<accession>A0A139H3D9</accession>
<dbReference type="FunFam" id="3.40.50.720:FF:000336">
    <property type="entry name" value="Aldehyde reductase"/>
    <property type="match status" value="1"/>
</dbReference>
<name>A0A139H3D9_9PEZI</name>
<dbReference type="InterPro" id="IPR001509">
    <property type="entry name" value="Epimerase_deHydtase"/>
</dbReference>
<dbReference type="AlphaFoldDB" id="A0A139H3D9"/>
<dbReference type="InterPro" id="IPR036291">
    <property type="entry name" value="NAD(P)-bd_dom_sf"/>
</dbReference>
<feature type="domain" description="NAD-dependent epimerase/dehydratase" evidence="3">
    <location>
        <begin position="7"/>
        <end position="253"/>
    </location>
</feature>
<reference evidence="4 5" key="1">
    <citation type="submission" date="2015-07" db="EMBL/GenBank/DDBJ databases">
        <title>Comparative genomics of the Sigatoka disease complex on banana suggests a link between parallel evolutionary changes in Pseudocercospora fijiensis and Pseudocercospora eumusae and increased virulence on the banana host.</title>
        <authorList>
            <person name="Chang T.-C."/>
            <person name="Salvucci A."/>
            <person name="Crous P.W."/>
            <person name="Stergiopoulos I."/>
        </authorList>
    </citation>
    <scope>NUCLEOTIDE SEQUENCE [LARGE SCALE GENOMIC DNA]</scope>
    <source>
        <strain evidence="4 5">CBS 114824</strain>
    </source>
</reference>
<dbReference type="EMBL" id="LFZN01000157">
    <property type="protein sequence ID" value="KXS96986.1"/>
    <property type="molecule type" value="Genomic_DNA"/>
</dbReference>
<evidence type="ECO:0000259" key="3">
    <source>
        <dbReference type="Pfam" id="PF01370"/>
    </source>
</evidence>
<evidence type="ECO:0000313" key="4">
    <source>
        <dbReference type="EMBL" id="KXS96986.1"/>
    </source>
</evidence>